<evidence type="ECO:0000313" key="3">
    <source>
        <dbReference type="EMBL" id="CAG7718200.1"/>
    </source>
</evidence>
<feature type="region of interest" description="Disordered" evidence="1">
    <location>
        <begin position="162"/>
        <end position="192"/>
    </location>
</feature>
<proteinExistence type="predicted"/>
<keyword evidence="2" id="KW-0812">Transmembrane</keyword>
<protein>
    <submittedName>
        <fullName evidence="3">Uncharacterized protein</fullName>
    </submittedName>
</protein>
<dbReference type="Proteomes" id="UP000708208">
    <property type="component" value="Unassembled WGS sequence"/>
</dbReference>
<dbReference type="EMBL" id="CAJVCH010051599">
    <property type="protein sequence ID" value="CAG7718200.1"/>
    <property type="molecule type" value="Genomic_DNA"/>
</dbReference>
<accession>A0A8J2NXL6</accession>
<comment type="caution">
    <text evidence="3">The sequence shown here is derived from an EMBL/GenBank/DDBJ whole genome shotgun (WGS) entry which is preliminary data.</text>
</comment>
<name>A0A8J2NXL6_9HEXA</name>
<feature type="transmembrane region" description="Helical" evidence="2">
    <location>
        <begin position="67"/>
        <end position="88"/>
    </location>
</feature>
<gene>
    <name evidence="3" type="ORF">AFUS01_LOCUS7614</name>
</gene>
<dbReference type="AlphaFoldDB" id="A0A8J2NXL6"/>
<evidence type="ECO:0000256" key="2">
    <source>
        <dbReference type="SAM" id="Phobius"/>
    </source>
</evidence>
<keyword evidence="2" id="KW-0472">Membrane</keyword>
<evidence type="ECO:0000313" key="4">
    <source>
        <dbReference type="Proteomes" id="UP000708208"/>
    </source>
</evidence>
<sequence length="387" mass="43352">MANADPRITREARIFFQVLGLDQKIDGRLDEMNDEQLRRLIGPDGEGLVVSNYRVCKKFIGLILQQIWWRVIFPILVGGALIVGVIHVTGKLSGSSTSSLNSSGTLNATLPSMLEPTEAAPTFFNYDQDDNKLKKIFGKQQDFTQSEILFVPIKSTSTAVVTTPTVRPEPDVPETAVSSSESPNHLSSSTPQTNRVCSEYVIREFYHEFRVDYREKCNSTIVPSYQGVILQLVTCTQCVFTEVTIKNYKNLKLAQIALKKADVVILDLCNASQNEASLVQLNNLDLPNLKHLSIGNQVKPYSCSKLIETISTWRAPIRTLGDNILDRVSVVGFESFVKKDFRITIESLKTFQFLVDSFEFKQFPDMFKISPNNQTITWVSTGDAHVA</sequence>
<reference evidence="3" key="1">
    <citation type="submission" date="2021-06" db="EMBL/GenBank/DDBJ databases">
        <authorList>
            <person name="Hodson N. C."/>
            <person name="Mongue J. A."/>
            <person name="Jaron S. K."/>
        </authorList>
    </citation>
    <scope>NUCLEOTIDE SEQUENCE</scope>
</reference>
<keyword evidence="4" id="KW-1185">Reference proteome</keyword>
<organism evidence="3 4">
    <name type="scientific">Allacma fusca</name>
    <dbReference type="NCBI Taxonomy" id="39272"/>
    <lineage>
        <taxon>Eukaryota</taxon>
        <taxon>Metazoa</taxon>
        <taxon>Ecdysozoa</taxon>
        <taxon>Arthropoda</taxon>
        <taxon>Hexapoda</taxon>
        <taxon>Collembola</taxon>
        <taxon>Symphypleona</taxon>
        <taxon>Sminthuridae</taxon>
        <taxon>Allacma</taxon>
    </lineage>
</organism>
<feature type="compositionally biased region" description="Low complexity" evidence="1">
    <location>
        <begin position="173"/>
        <end position="189"/>
    </location>
</feature>
<evidence type="ECO:0000256" key="1">
    <source>
        <dbReference type="SAM" id="MobiDB-lite"/>
    </source>
</evidence>
<keyword evidence="2" id="KW-1133">Transmembrane helix</keyword>